<proteinExistence type="predicted"/>
<reference evidence="3 4" key="1">
    <citation type="submission" date="2024-03" db="EMBL/GenBank/DDBJ databases">
        <title>The Acrasis kona genome and developmental transcriptomes reveal deep origins of eukaryotic multicellular pathways.</title>
        <authorList>
            <person name="Sheikh S."/>
            <person name="Fu C.-J."/>
            <person name="Brown M.W."/>
            <person name="Baldauf S.L."/>
        </authorList>
    </citation>
    <scope>NUCLEOTIDE SEQUENCE [LARGE SCALE GENOMIC DNA]</scope>
    <source>
        <strain evidence="3 4">ATCC MYA-3509</strain>
    </source>
</reference>
<dbReference type="Proteomes" id="UP001431209">
    <property type="component" value="Unassembled WGS sequence"/>
</dbReference>
<dbReference type="EMBL" id="JAOPGA020001276">
    <property type="protein sequence ID" value="KAL0486870.1"/>
    <property type="molecule type" value="Genomic_DNA"/>
</dbReference>
<evidence type="ECO:0000313" key="4">
    <source>
        <dbReference type="Proteomes" id="UP001431209"/>
    </source>
</evidence>
<dbReference type="AlphaFoldDB" id="A0AAW2ZDI0"/>
<gene>
    <name evidence="2" type="ORF">AKO1_001230</name>
    <name evidence="3" type="ORF">AKO1_008859</name>
</gene>
<keyword evidence="4" id="KW-1185">Reference proteome</keyword>
<evidence type="ECO:0000313" key="2">
    <source>
        <dbReference type="EMBL" id="KAL0486870.1"/>
    </source>
</evidence>
<dbReference type="EMBL" id="JAOPGA020001391">
    <property type="protein sequence ID" value="KAL0487982.1"/>
    <property type="molecule type" value="Genomic_DNA"/>
</dbReference>
<feature type="region of interest" description="Disordered" evidence="1">
    <location>
        <begin position="120"/>
        <end position="148"/>
    </location>
</feature>
<organism evidence="3 4">
    <name type="scientific">Acrasis kona</name>
    <dbReference type="NCBI Taxonomy" id="1008807"/>
    <lineage>
        <taxon>Eukaryota</taxon>
        <taxon>Discoba</taxon>
        <taxon>Heterolobosea</taxon>
        <taxon>Tetramitia</taxon>
        <taxon>Eutetramitia</taxon>
        <taxon>Acrasidae</taxon>
        <taxon>Acrasis</taxon>
    </lineage>
</organism>
<sequence>MNNTKAIDGADKKEVDKVRTVFIGKIYRRDDQSEDDYFAMTDNIADFIEDKFKDTYENIKTAGRNHIDAVFKTNADALNFIKEMTNYNAQDKKLIWSDQITAPQFNEYVYELKKPKNRKSKQAKKLASTSTADDEFNAKGKPKGATNATLERLEAMKSDREANLFKLKAEMALIEDKIKVEQEMLIVLKKAIGDAKSIMGQPVRDVRDVKLKQ</sequence>
<name>A0AAW2ZDI0_9EUKA</name>
<accession>A0AAW2ZDI0</accession>
<protein>
    <submittedName>
        <fullName evidence="3">Heat-inducible transcription repressor Hrc</fullName>
    </submittedName>
    <submittedName>
        <fullName evidence="2">HrcA</fullName>
    </submittedName>
</protein>
<evidence type="ECO:0000313" key="3">
    <source>
        <dbReference type="EMBL" id="KAL0487982.1"/>
    </source>
</evidence>
<comment type="caution">
    <text evidence="3">The sequence shown here is derived from an EMBL/GenBank/DDBJ whole genome shotgun (WGS) entry which is preliminary data.</text>
</comment>
<evidence type="ECO:0000256" key="1">
    <source>
        <dbReference type="SAM" id="MobiDB-lite"/>
    </source>
</evidence>